<feature type="transmembrane region" description="Helical" evidence="10">
    <location>
        <begin position="1005"/>
        <end position="1025"/>
    </location>
</feature>
<dbReference type="PANTHER" id="PTHR45677">
    <property type="entry name" value="GLUTAMATE DECARBOXYLASE-RELATED"/>
    <property type="match status" value="1"/>
</dbReference>
<feature type="region of interest" description="Disordered" evidence="9">
    <location>
        <begin position="595"/>
        <end position="619"/>
    </location>
</feature>
<comment type="subcellular location">
    <subcellularLocation>
        <location evidence="2">Membrane</location>
        <topology evidence="2">Multi-pass membrane protein</topology>
    </subcellularLocation>
</comment>
<keyword evidence="6" id="KW-0325">Glycoprotein</keyword>
<feature type="transmembrane region" description="Helical" evidence="10">
    <location>
        <begin position="880"/>
        <end position="903"/>
    </location>
</feature>
<gene>
    <name evidence="11" type="ORF">KAF25_001577</name>
</gene>
<dbReference type="GO" id="GO:0005737">
    <property type="term" value="C:cytoplasm"/>
    <property type="evidence" value="ECO:0007669"/>
    <property type="project" value="TreeGrafter"/>
</dbReference>
<feature type="modified residue" description="N6-(pyridoxal phosphate)lysine" evidence="8">
    <location>
        <position position="333"/>
    </location>
</feature>
<dbReference type="Pfam" id="PF07690">
    <property type="entry name" value="MFS_1"/>
    <property type="match status" value="1"/>
</dbReference>
<feature type="region of interest" description="Disordered" evidence="9">
    <location>
        <begin position="367"/>
        <end position="393"/>
    </location>
</feature>
<dbReference type="EMBL" id="JAGPUO010000024">
    <property type="protein sequence ID" value="KAG5656007.1"/>
    <property type="molecule type" value="Genomic_DNA"/>
</dbReference>
<feature type="transmembrane region" description="Helical" evidence="10">
    <location>
        <begin position="772"/>
        <end position="792"/>
    </location>
</feature>
<evidence type="ECO:0000313" key="12">
    <source>
        <dbReference type="Proteomes" id="UP000782241"/>
    </source>
</evidence>
<comment type="cofactor">
    <cofactor evidence="1 8">
        <name>pyridoxal 5'-phosphate</name>
        <dbReference type="ChEBI" id="CHEBI:597326"/>
    </cofactor>
</comment>
<dbReference type="GO" id="GO:0019752">
    <property type="term" value="P:carboxylic acid metabolic process"/>
    <property type="evidence" value="ECO:0007669"/>
    <property type="project" value="InterPro"/>
</dbReference>
<feature type="transmembrane region" description="Helical" evidence="10">
    <location>
        <begin position="804"/>
        <end position="824"/>
    </location>
</feature>
<dbReference type="InterPro" id="IPR011701">
    <property type="entry name" value="MFS"/>
</dbReference>
<dbReference type="AlphaFoldDB" id="A0A9P7H060"/>
<evidence type="ECO:0000256" key="1">
    <source>
        <dbReference type="ARBA" id="ARBA00001933"/>
    </source>
</evidence>
<feature type="transmembrane region" description="Helical" evidence="10">
    <location>
        <begin position="845"/>
        <end position="868"/>
    </location>
</feature>
<dbReference type="Gene3D" id="3.40.640.10">
    <property type="entry name" value="Type I PLP-dependent aspartate aminotransferase-like (Major domain)"/>
    <property type="match status" value="1"/>
</dbReference>
<dbReference type="InterPro" id="IPR002129">
    <property type="entry name" value="PyrdxlP-dep_de-COase"/>
</dbReference>
<feature type="transmembrane region" description="Helical" evidence="10">
    <location>
        <begin position="915"/>
        <end position="933"/>
    </location>
</feature>
<feature type="transmembrane region" description="Helical" evidence="10">
    <location>
        <begin position="686"/>
        <end position="708"/>
    </location>
</feature>
<dbReference type="Proteomes" id="UP000782241">
    <property type="component" value="Unassembled WGS sequence"/>
</dbReference>
<evidence type="ECO:0008006" key="13">
    <source>
        <dbReference type="Google" id="ProtNLM"/>
    </source>
</evidence>
<proteinExistence type="inferred from homology"/>
<keyword evidence="10" id="KW-0812">Transmembrane</keyword>
<dbReference type="SUPFAM" id="SSF53383">
    <property type="entry name" value="PLP-dependent transferases"/>
    <property type="match status" value="1"/>
</dbReference>
<evidence type="ECO:0000256" key="9">
    <source>
        <dbReference type="SAM" id="MobiDB-lite"/>
    </source>
</evidence>
<evidence type="ECO:0000256" key="3">
    <source>
        <dbReference type="ARBA" id="ARBA00009533"/>
    </source>
</evidence>
<dbReference type="InterPro" id="IPR015421">
    <property type="entry name" value="PyrdxlP-dep_Trfase_major"/>
</dbReference>
<dbReference type="SUPFAM" id="SSF103473">
    <property type="entry name" value="MFS general substrate transporter"/>
    <property type="match status" value="1"/>
</dbReference>
<comment type="caution">
    <text evidence="11">The sequence shown here is derived from an EMBL/GenBank/DDBJ whole genome shotgun (WGS) entry which is preliminary data.</text>
</comment>
<feature type="compositionally biased region" description="Polar residues" evidence="9">
    <location>
        <begin position="370"/>
        <end position="383"/>
    </location>
</feature>
<keyword evidence="10" id="KW-0472">Membrane</keyword>
<dbReference type="GO" id="GO:0022857">
    <property type="term" value="F:transmembrane transporter activity"/>
    <property type="evidence" value="ECO:0007669"/>
    <property type="project" value="InterPro"/>
</dbReference>
<feature type="transmembrane region" description="Helical" evidence="10">
    <location>
        <begin position="740"/>
        <end position="760"/>
    </location>
</feature>
<feature type="compositionally biased region" description="Polar residues" evidence="9">
    <location>
        <begin position="604"/>
        <end position="616"/>
    </location>
</feature>
<accession>A0A9P7H060</accession>
<evidence type="ECO:0000256" key="2">
    <source>
        <dbReference type="ARBA" id="ARBA00004141"/>
    </source>
</evidence>
<dbReference type="Gene3D" id="3.90.1150.170">
    <property type="match status" value="1"/>
</dbReference>
<dbReference type="InterPro" id="IPR015424">
    <property type="entry name" value="PyrdxlP-dep_Trfase"/>
</dbReference>
<dbReference type="PANTHER" id="PTHR45677:SF8">
    <property type="entry name" value="CYSTEINE SULFINIC ACID DECARBOXYLASE"/>
    <property type="match status" value="1"/>
</dbReference>
<dbReference type="CDD" id="cd17352">
    <property type="entry name" value="MFS_MCT_SLC16"/>
    <property type="match status" value="1"/>
</dbReference>
<dbReference type="GO" id="GO:0016020">
    <property type="term" value="C:membrane"/>
    <property type="evidence" value="ECO:0007669"/>
    <property type="project" value="UniProtKB-SubCell"/>
</dbReference>
<organism evidence="11 12">
    <name type="scientific">Fusarium avenaceum</name>
    <dbReference type="NCBI Taxonomy" id="40199"/>
    <lineage>
        <taxon>Eukaryota</taxon>
        <taxon>Fungi</taxon>
        <taxon>Dikarya</taxon>
        <taxon>Ascomycota</taxon>
        <taxon>Pezizomycotina</taxon>
        <taxon>Sordariomycetes</taxon>
        <taxon>Hypocreomycetidae</taxon>
        <taxon>Hypocreales</taxon>
        <taxon>Nectriaceae</taxon>
        <taxon>Fusarium</taxon>
        <taxon>Fusarium tricinctum species complex</taxon>
    </lineage>
</organism>
<evidence type="ECO:0000256" key="6">
    <source>
        <dbReference type="ARBA" id="ARBA00023180"/>
    </source>
</evidence>
<keyword evidence="5 8" id="KW-0663">Pyridoxal phosphate</keyword>
<dbReference type="GO" id="GO:0030170">
    <property type="term" value="F:pyridoxal phosphate binding"/>
    <property type="evidence" value="ECO:0007669"/>
    <property type="project" value="InterPro"/>
</dbReference>
<evidence type="ECO:0000256" key="8">
    <source>
        <dbReference type="PIRSR" id="PIRSR602129-50"/>
    </source>
</evidence>
<reference evidence="11" key="1">
    <citation type="submission" date="2021-04" db="EMBL/GenBank/DDBJ databases">
        <title>Draft genome of Fusarium avenaceum strain F156N33, isolated from an atmospheric sample in Virginia.</title>
        <authorList>
            <person name="Yang S."/>
            <person name="Vinatzer B.A."/>
            <person name="Coleman J."/>
        </authorList>
    </citation>
    <scope>NUCLEOTIDE SEQUENCE</scope>
    <source>
        <strain evidence="11">F156N33</strain>
    </source>
</reference>
<evidence type="ECO:0000256" key="4">
    <source>
        <dbReference type="ARBA" id="ARBA00022793"/>
    </source>
</evidence>
<evidence type="ECO:0000313" key="11">
    <source>
        <dbReference type="EMBL" id="KAG5656007.1"/>
    </source>
</evidence>
<evidence type="ECO:0000256" key="5">
    <source>
        <dbReference type="ARBA" id="ARBA00022898"/>
    </source>
</evidence>
<name>A0A9P7H060_9HYPO</name>
<dbReference type="Gene3D" id="1.20.1250.20">
    <property type="entry name" value="MFS general substrate transporter like domains"/>
    <property type="match status" value="1"/>
</dbReference>
<dbReference type="Pfam" id="PF00282">
    <property type="entry name" value="Pyridoxal_deC"/>
    <property type="match status" value="2"/>
</dbReference>
<sequence length="1034" mass="112246">MYTIAAQLIRETIHTTDRNPFQTMVPYIGNDSIADNGLSRRHEISELLQQVDSITTRAFHTSNGSPKSDYRDDRKPLKRYEELFSGFSAEGLGSSGFKDAIDLLSRNSVDNASPGFLGKLVSAPSAPGIAADLFLSILNNNGHVQRAGPALTAVEKHVSLELARLFDLQGPHAGGVTVPGGAAGNLMAMLVARNIITPESKQRGLTPGEYAVFVSEAAHYSVSNSANVIGLGNDSIISVPALEDGTMDANALESAVEQAARDGKKPLLIAATSGSTVNGAFDSLDKIGEIAHRVGAWFHVDACWGGGVVFSDKLKHLMKGSGLADSIAFNPHKLLGVPLVCAFLLVNDLRTLWLANKQNAGYLFHDHTSKNGTGSEDTSTTNENRQKKDWRNSKLLDSAPDVREINDLASLTIQCSRRHDATKMYLHWLYYGTAGIAREVEQAVDSAKHLACLVRDHPRFELIWEPEQVFAQVCFYWKSASTAKASGQALAEINSSNTRALYQGIEQMGWKVDFAPDPKFTGIIKNAGVHILGTSERKSLVVMLREGRASLWSQKLPQTPSVLESFINSLRPRIRAKLLSTALILTQSEAMFSQQKQDADPEAIQSSSAESKSETPVSWPDGMLSADETSVDVTQDISPPPDGGWQAWLCTLCGHFLFMNTWGFINSFGIFQTYYTTFLGREPSDISWIGSIQVFLSFFVGAFIGRYIDSGHLQLVLTCGTVLVLIGIFTASLSTEYWQLLLSQGICCGLGNGFLVTPAVSVTSTYFAKRRSLAIGIATCGSVTGGLVFSSMARQLLPTAGFGWTMRAIGFVQAATLLFVVVCMKTRLPPGKSGRVVEWVAFKQLDYSFFTIGMFFNFWAVFVGYYYIAPYSRDIITPSLTYTQSLNLLLILNGVGVFGRMISNHYADTFGPLELLIPTCLLAAVATFSWIAVHTPGQTYVWTVFYGIISGSILSLFPAGISSLTTDLSTRGAYIGMNFTVISFATLTGNPIAGALITAMEGRYLGAQVFMGSSFIVGTAFIILARGQQVKRAV</sequence>
<keyword evidence="4" id="KW-0210">Decarboxylase</keyword>
<protein>
    <recommendedName>
        <fullName evidence="13">Major facilitator superfamily (MFS) profile domain-containing protein</fullName>
    </recommendedName>
</protein>
<keyword evidence="10" id="KW-1133">Transmembrane helix</keyword>
<feature type="transmembrane region" description="Helical" evidence="10">
    <location>
        <begin position="939"/>
        <end position="961"/>
    </location>
</feature>
<dbReference type="GO" id="GO:0016831">
    <property type="term" value="F:carboxy-lyase activity"/>
    <property type="evidence" value="ECO:0007669"/>
    <property type="project" value="UniProtKB-KW"/>
</dbReference>
<evidence type="ECO:0000256" key="10">
    <source>
        <dbReference type="SAM" id="Phobius"/>
    </source>
</evidence>
<comment type="similarity">
    <text evidence="3">Belongs to the group II decarboxylase family.</text>
</comment>
<dbReference type="InterPro" id="IPR036259">
    <property type="entry name" value="MFS_trans_sf"/>
</dbReference>
<keyword evidence="12" id="KW-1185">Reference proteome</keyword>
<feature type="transmembrane region" description="Helical" evidence="10">
    <location>
        <begin position="715"/>
        <end position="734"/>
    </location>
</feature>
<keyword evidence="7" id="KW-0456">Lyase</keyword>
<feature type="transmembrane region" description="Helical" evidence="10">
    <location>
        <begin position="973"/>
        <end position="999"/>
    </location>
</feature>
<evidence type="ECO:0000256" key="7">
    <source>
        <dbReference type="ARBA" id="ARBA00023239"/>
    </source>
</evidence>
<feature type="compositionally biased region" description="Basic and acidic residues" evidence="9">
    <location>
        <begin position="384"/>
        <end position="393"/>
    </location>
</feature>